<name>A0A2P2N5K7_RHIMU</name>
<accession>A0A2P2N5K7</accession>
<dbReference type="EMBL" id="GGEC01057260">
    <property type="protein sequence ID" value="MBX37744.1"/>
    <property type="molecule type" value="Transcribed_RNA"/>
</dbReference>
<evidence type="ECO:0000313" key="2">
    <source>
        <dbReference type="EMBL" id="MBX37744.1"/>
    </source>
</evidence>
<reference evidence="2" key="1">
    <citation type="submission" date="2018-02" db="EMBL/GenBank/DDBJ databases">
        <title>Rhizophora mucronata_Transcriptome.</title>
        <authorList>
            <person name="Meera S.P."/>
            <person name="Sreeshan A."/>
            <person name="Augustine A."/>
        </authorList>
    </citation>
    <scope>NUCLEOTIDE SEQUENCE</scope>
    <source>
        <tissue evidence="2">Leaf</tissue>
    </source>
</reference>
<sequence length="67" mass="7034">MIRINPSISFSLASPVDPLSAGALPLRPGEGTSRVGRRRRIEAYGESSDGVVCGRQGWPSGSASEFS</sequence>
<evidence type="ECO:0000256" key="1">
    <source>
        <dbReference type="SAM" id="MobiDB-lite"/>
    </source>
</evidence>
<proteinExistence type="predicted"/>
<protein>
    <submittedName>
        <fullName evidence="2">Uncharacterized protein LOC105133018</fullName>
    </submittedName>
</protein>
<feature type="region of interest" description="Disordered" evidence="1">
    <location>
        <begin position="46"/>
        <end position="67"/>
    </location>
</feature>
<organism evidence="2">
    <name type="scientific">Rhizophora mucronata</name>
    <name type="common">Asiatic mangrove</name>
    <dbReference type="NCBI Taxonomy" id="61149"/>
    <lineage>
        <taxon>Eukaryota</taxon>
        <taxon>Viridiplantae</taxon>
        <taxon>Streptophyta</taxon>
        <taxon>Embryophyta</taxon>
        <taxon>Tracheophyta</taxon>
        <taxon>Spermatophyta</taxon>
        <taxon>Magnoliopsida</taxon>
        <taxon>eudicotyledons</taxon>
        <taxon>Gunneridae</taxon>
        <taxon>Pentapetalae</taxon>
        <taxon>rosids</taxon>
        <taxon>fabids</taxon>
        <taxon>Malpighiales</taxon>
        <taxon>Rhizophoraceae</taxon>
        <taxon>Rhizophora</taxon>
    </lineage>
</organism>
<dbReference type="AlphaFoldDB" id="A0A2P2N5K7"/>